<evidence type="ECO:0000259" key="2">
    <source>
        <dbReference type="Pfam" id="PF24800"/>
    </source>
</evidence>
<keyword evidence="1" id="KW-1133">Transmembrane helix</keyword>
<protein>
    <recommendedName>
        <fullName evidence="2">DUF7702 domain-containing protein</fullName>
    </recommendedName>
</protein>
<dbReference type="EMBL" id="KZ994569">
    <property type="protein sequence ID" value="RKO92600.1"/>
    <property type="molecule type" value="Genomic_DNA"/>
</dbReference>
<dbReference type="InterPro" id="IPR056119">
    <property type="entry name" value="DUF7702"/>
</dbReference>
<reference evidence="4" key="1">
    <citation type="journal article" date="2018" name="Nat. Microbiol.">
        <title>Leveraging single-cell genomics to expand the fungal tree of life.</title>
        <authorList>
            <person name="Ahrendt S.R."/>
            <person name="Quandt C.A."/>
            <person name="Ciobanu D."/>
            <person name="Clum A."/>
            <person name="Salamov A."/>
            <person name="Andreopoulos B."/>
            <person name="Cheng J.F."/>
            <person name="Woyke T."/>
            <person name="Pelin A."/>
            <person name="Henrissat B."/>
            <person name="Reynolds N.K."/>
            <person name="Benny G.L."/>
            <person name="Smith M.E."/>
            <person name="James T.Y."/>
            <person name="Grigoriev I.V."/>
        </authorList>
    </citation>
    <scope>NUCLEOTIDE SEQUENCE [LARGE SCALE GENOMIC DNA]</scope>
</reference>
<feature type="transmembrane region" description="Helical" evidence="1">
    <location>
        <begin position="20"/>
        <end position="42"/>
    </location>
</feature>
<keyword evidence="1" id="KW-0812">Transmembrane</keyword>
<sequence length="306" mass="33103">MSSMNASIPFDSRAYLGNPTLAPAIAFAGVYSLFLIIFAAHLLRRVSRIHVRGLAFCVIRVGAFALRAIIINSDGSSEGLLTADLIMMSTGFVAILDMMYQSLTQWLEYYVAPVHNNELVEKTVRFKRLMHIVFIAAAVLSIMGAVAQSSATTPDDLSTAQTKIRIGAAIFLGATVIMFAVSILVSFSVAGARAMGGHRASLSALPGWVIALVSAISLLRLTYAEVMAGKTPVELTWYCLSIAPEILVLIVFAWPGVADLYRKPEQELSQGWELEKVGGEADPRVVQPLEMPKSIVPRPRLRPLGG</sequence>
<evidence type="ECO:0000256" key="1">
    <source>
        <dbReference type="SAM" id="Phobius"/>
    </source>
</evidence>
<feature type="transmembrane region" description="Helical" evidence="1">
    <location>
        <begin position="166"/>
        <end position="190"/>
    </location>
</feature>
<feature type="transmembrane region" description="Helical" evidence="1">
    <location>
        <begin position="202"/>
        <end position="223"/>
    </location>
</feature>
<organism evidence="3 4">
    <name type="scientific">Blyttiomyces helicus</name>
    <dbReference type="NCBI Taxonomy" id="388810"/>
    <lineage>
        <taxon>Eukaryota</taxon>
        <taxon>Fungi</taxon>
        <taxon>Fungi incertae sedis</taxon>
        <taxon>Chytridiomycota</taxon>
        <taxon>Chytridiomycota incertae sedis</taxon>
        <taxon>Chytridiomycetes</taxon>
        <taxon>Chytridiomycetes incertae sedis</taxon>
        <taxon>Blyttiomyces</taxon>
    </lineage>
</organism>
<evidence type="ECO:0000313" key="4">
    <source>
        <dbReference type="Proteomes" id="UP000269721"/>
    </source>
</evidence>
<dbReference type="PANTHER" id="PTHR42109:SF2">
    <property type="entry name" value="INTEGRAL MEMBRANE PROTEIN"/>
    <property type="match status" value="1"/>
</dbReference>
<feature type="transmembrane region" description="Helical" evidence="1">
    <location>
        <begin position="235"/>
        <end position="254"/>
    </location>
</feature>
<feature type="domain" description="DUF7702" evidence="2">
    <location>
        <begin position="35"/>
        <end position="253"/>
    </location>
</feature>
<evidence type="ECO:0000313" key="3">
    <source>
        <dbReference type="EMBL" id="RKO92600.1"/>
    </source>
</evidence>
<accession>A0A4P9WN14</accession>
<dbReference type="Pfam" id="PF24800">
    <property type="entry name" value="DUF7702"/>
    <property type="match status" value="1"/>
</dbReference>
<dbReference type="OrthoDB" id="5389493at2759"/>
<dbReference type="AlphaFoldDB" id="A0A4P9WN14"/>
<dbReference type="PANTHER" id="PTHR42109">
    <property type="entry name" value="UNPLACED GENOMIC SCAFFOLD UM_SCAF_CONTIG_1.265, WHOLE GENOME SHOTGUN SEQUENCE"/>
    <property type="match status" value="1"/>
</dbReference>
<proteinExistence type="predicted"/>
<dbReference type="Proteomes" id="UP000269721">
    <property type="component" value="Unassembled WGS sequence"/>
</dbReference>
<feature type="transmembrane region" description="Helical" evidence="1">
    <location>
        <begin position="79"/>
        <end position="100"/>
    </location>
</feature>
<gene>
    <name evidence="3" type="ORF">BDK51DRAFT_26139</name>
</gene>
<keyword evidence="1" id="KW-0472">Membrane</keyword>
<feature type="transmembrane region" description="Helical" evidence="1">
    <location>
        <begin position="129"/>
        <end position="146"/>
    </location>
</feature>
<feature type="transmembrane region" description="Helical" evidence="1">
    <location>
        <begin position="54"/>
        <end position="73"/>
    </location>
</feature>
<keyword evidence="4" id="KW-1185">Reference proteome</keyword>
<name>A0A4P9WN14_9FUNG</name>